<proteinExistence type="predicted"/>
<feature type="domain" description="GOST seven transmembrane" evidence="7">
    <location>
        <begin position="176"/>
        <end position="298"/>
    </location>
</feature>
<evidence type="ECO:0000256" key="5">
    <source>
        <dbReference type="ARBA" id="ARBA00023136"/>
    </source>
</evidence>
<keyword evidence="2 6" id="KW-0812">Transmembrane</keyword>
<feature type="transmembrane region" description="Helical" evidence="6">
    <location>
        <begin position="282"/>
        <end position="300"/>
    </location>
</feature>
<evidence type="ECO:0000256" key="3">
    <source>
        <dbReference type="ARBA" id="ARBA00022729"/>
    </source>
</evidence>
<protein>
    <recommendedName>
        <fullName evidence="7">GOST seven transmembrane domain-containing protein</fullName>
    </recommendedName>
</protein>
<dbReference type="PANTHER" id="PTHR21229:SF2">
    <property type="entry name" value="RE59932P"/>
    <property type="match status" value="1"/>
</dbReference>
<dbReference type="Pfam" id="PF06814">
    <property type="entry name" value="GOST_TM"/>
    <property type="match status" value="1"/>
</dbReference>
<feature type="transmembrane region" description="Helical" evidence="6">
    <location>
        <begin position="244"/>
        <end position="270"/>
    </location>
</feature>
<accession>A0A2G8JKW0</accession>
<reference evidence="8 9" key="1">
    <citation type="journal article" date="2017" name="PLoS Biol.">
        <title>The sea cucumber genome provides insights into morphological evolution and visceral regeneration.</title>
        <authorList>
            <person name="Zhang X."/>
            <person name="Sun L."/>
            <person name="Yuan J."/>
            <person name="Sun Y."/>
            <person name="Gao Y."/>
            <person name="Zhang L."/>
            <person name="Li S."/>
            <person name="Dai H."/>
            <person name="Hamel J.F."/>
            <person name="Liu C."/>
            <person name="Yu Y."/>
            <person name="Liu S."/>
            <person name="Lin W."/>
            <person name="Guo K."/>
            <person name="Jin S."/>
            <person name="Xu P."/>
            <person name="Storey K.B."/>
            <person name="Huan P."/>
            <person name="Zhang T."/>
            <person name="Zhou Y."/>
            <person name="Zhang J."/>
            <person name="Lin C."/>
            <person name="Li X."/>
            <person name="Xing L."/>
            <person name="Huo D."/>
            <person name="Sun M."/>
            <person name="Wang L."/>
            <person name="Mercier A."/>
            <person name="Li F."/>
            <person name="Yang H."/>
            <person name="Xiang J."/>
        </authorList>
    </citation>
    <scope>NUCLEOTIDE SEQUENCE [LARGE SCALE GENOMIC DNA]</scope>
    <source>
        <strain evidence="8">Shaxun</strain>
        <tissue evidence="8">Muscle</tissue>
    </source>
</reference>
<feature type="non-terminal residue" evidence="8">
    <location>
        <position position="1"/>
    </location>
</feature>
<dbReference type="PANTHER" id="PTHR21229">
    <property type="entry name" value="LUNG SEVEN TRANSMEMBRANE RECEPTOR"/>
    <property type="match status" value="1"/>
</dbReference>
<dbReference type="EMBL" id="MRZV01001688">
    <property type="protein sequence ID" value="PIK36365.1"/>
    <property type="molecule type" value="Genomic_DNA"/>
</dbReference>
<name>A0A2G8JKW0_STIJA</name>
<gene>
    <name evidence="8" type="ORF">BSL78_26799</name>
</gene>
<dbReference type="GO" id="GO:0005794">
    <property type="term" value="C:Golgi apparatus"/>
    <property type="evidence" value="ECO:0007669"/>
    <property type="project" value="TreeGrafter"/>
</dbReference>
<organism evidence="8 9">
    <name type="scientific">Stichopus japonicus</name>
    <name type="common">Sea cucumber</name>
    <dbReference type="NCBI Taxonomy" id="307972"/>
    <lineage>
        <taxon>Eukaryota</taxon>
        <taxon>Metazoa</taxon>
        <taxon>Echinodermata</taxon>
        <taxon>Eleutherozoa</taxon>
        <taxon>Echinozoa</taxon>
        <taxon>Holothuroidea</taxon>
        <taxon>Aspidochirotacea</taxon>
        <taxon>Aspidochirotida</taxon>
        <taxon>Stichopodidae</taxon>
        <taxon>Apostichopus</taxon>
    </lineage>
</organism>
<evidence type="ECO:0000256" key="2">
    <source>
        <dbReference type="ARBA" id="ARBA00022692"/>
    </source>
</evidence>
<dbReference type="InterPro" id="IPR053937">
    <property type="entry name" value="GOST_TM"/>
</dbReference>
<keyword evidence="3" id="KW-0732">Signal</keyword>
<evidence type="ECO:0000256" key="4">
    <source>
        <dbReference type="ARBA" id="ARBA00022989"/>
    </source>
</evidence>
<dbReference type="Proteomes" id="UP000230750">
    <property type="component" value="Unassembled WGS sequence"/>
</dbReference>
<comment type="caution">
    <text evidence="8">The sequence shown here is derived from an EMBL/GenBank/DDBJ whole genome shotgun (WGS) entry which is preliminary data.</text>
</comment>
<keyword evidence="5 6" id="KW-0472">Membrane</keyword>
<feature type="transmembrane region" description="Helical" evidence="6">
    <location>
        <begin position="209"/>
        <end position="232"/>
    </location>
</feature>
<evidence type="ECO:0000313" key="8">
    <source>
        <dbReference type="EMBL" id="PIK36365.1"/>
    </source>
</evidence>
<dbReference type="GO" id="GO:0016020">
    <property type="term" value="C:membrane"/>
    <property type="evidence" value="ECO:0007669"/>
    <property type="project" value="UniProtKB-SubCell"/>
</dbReference>
<dbReference type="InterPro" id="IPR009637">
    <property type="entry name" value="GPR107/GPR108-like"/>
</dbReference>
<dbReference type="OrthoDB" id="29657at2759"/>
<sequence length="307" mass="34418">EINEDRKVHLSTFGYLAGGQLSINISKITVQNPLEEKYVFVLEKKAGIGDRFKDNALYGEDDICIWEDSGTYVVLNFTISDDMKSFVGTKSSLIIVNGTDCSHKDPPIDSSDSSFHIPLAVDGSVFSICVNDSNDEGQYTLFFQACHLTRPFSFEVSLTEMNPGPNYLPSGEMALPAVYGLMSIVFGASGLFWIVFLCRHEETVFKIHYLMFVLVLLKTLSLFFHSVDYYFIATEGSPMQAFALLFYITYLTKGALLFSTLALVGSGWAFIKPVLADKEKKIFLLVIPLQILANVAFHHHRDNRGRR</sequence>
<evidence type="ECO:0000259" key="7">
    <source>
        <dbReference type="Pfam" id="PF06814"/>
    </source>
</evidence>
<comment type="subcellular location">
    <subcellularLocation>
        <location evidence="1">Membrane</location>
        <topology evidence="1">Multi-pass membrane protein</topology>
    </subcellularLocation>
</comment>
<evidence type="ECO:0000256" key="6">
    <source>
        <dbReference type="SAM" id="Phobius"/>
    </source>
</evidence>
<evidence type="ECO:0000256" key="1">
    <source>
        <dbReference type="ARBA" id="ARBA00004141"/>
    </source>
</evidence>
<dbReference type="AlphaFoldDB" id="A0A2G8JKW0"/>
<keyword evidence="4 6" id="KW-1133">Transmembrane helix</keyword>
<evidence type="ECO:0000313" key="9">
    <source>
        <dbReference type="Proteomes" id="UP000230750"/>
    </source>
</evidence>
<feature type="transmembrane region" description="Helical" evidence="6">
    <location>
        <begin position="177"/>
        <end position="197"/>
    </location>
</feature>
<keyword evidence="9" id="KW-1185">Reference proteome</keyword>